<dbReference type="AlphaFoldDB" id="A0A3P7MS39"/>
<dbReference type="GO" id="GO:0016020">
    <property type="term" value="C:membrane"/>
    <property type="evidence" value="ECO:0007669"/>
    <property type="project" value="UniProtKB-SubCell"/>
</dbReference>
<dbReference type="PANTHER" id="PTHR17613">
    <property type="entry name" value="CEREBRAL PROTEIN-11-RELATED"/>
    <property type="match status" value="1"/>
</dbReference>
<organism evidence="8 9">
    <name type="scientific">Gongylonema pulchrum</name>
    <dbReference type="NCBI Taxonomy" id="637853"/>
    <lineage>
        <taxon>Eukaryota</taxon>
        <taxon>Metazoa</taxon>
        <taxon>Ecdysozoa</taxon>
        <taxon>Nematoda</taxon>
        <taxon>Chromadorea</taxon>
        <taxon>Rhabditida</taxon>
        <taxon>Spirurina</taxon>
        <taxon>Spiruromorpha</taxon>
        <taxon>Spiruroidea</taxon>
        <taxon>Gongylonematidae</taxon>
        <taxon>Gongylonema</taxon>
    </lineage>
</organism>
<name>A0A3P7MS39_9BILA</name>
<gene>
    <name evidence="8" type="ORF">GPUH_LOCUS17302</name>
</gene>
<dbReference type="OrthoDB" id="10072335at2759"/>
<dbReference type="GO" id="GO:0012505">
    <property type="term" value="C:endomembrane system"/>
    <property type="evidence" value="ECO:0007669"/>
    <property type="project" value="TreeGrafter"/>
</dbReference>
<feature type="coiled-coil region" evidence="7">
    <location>
        <begin position="316"/>
        <end position="343"/>
    </location>
</feature>
<keyword evidence="4" id="KW-1133">Transmembrane helix</keyword>
<keyword evidence="6" id="KW-0472">Membrane</keyword>
<evidence type="ECO:0000313" key="8">
    <source>
        <dbReference type="EMBL" id="VDN29550.1"/>
    </source>
</evidence>
<evidence type="ECO:0000256" key="7">
    <source>
        <dbReference type="SAM" id="Coils"/>
    </source>
</evidence>
<keyword evidence="9" id="KW-1185">Reference proteome</keyword>
<evidence type="ECO:0000313" key="9">
    <source>
        <dbReference type="Proteomes" id="UP000271098"/>
    </source>
</evidence>
<dbReference type="Pfam" id="PF10267">
    <property type="entry name" value="Tmemb_cc2"/>
    <property type="match status" value="2"/>
</dbReference>
<dbReference type="InterPro" id="IPR019394">
    <property type="entry name" value="TEX28/TMCC"/>
</dbReference>
<evidence type="ECO:0000256" key="2">
    <source>
        <dbReference type="ARBA" id="ARBA00008108"/>
    </source>
</evidence>
<evidence type="ECO:0000256" key="3">
    <source>
        <dbReference type="ARBA" id="ARBA00022692"/>
    </source>
</evidence>
<protein>
    <submittedName>
        <fullName evidence="8">Uncharacterized protein</fullName>
    </submittedName>
</protein>
<comment type="subcellular location">
    <subcellularLocation>
        <location evidence="1">Membrane</location>
    </subcellularLocation>
</comment>
<evidence type="ECO:0000256" key="1">
    <source>
        <dbReference type="ARBA" id="ARBA00004370"/>
    </source>
</evidence>
<dbReference type="Proteomes" id="UP000271098">
    <property type="component" value="Unassembled WGS sequence"/>
</dbReference>
<sequence length="393" mass="43905">MRSSDGGASYSGGLDDVGLDERTKIERKIEQIKERLSRISLAREADVDDFLSMTSSMEGGSENPQLARVRQHFEKKNKKSAQEADHLQVMLHVFSFFLDKSDSSWRGGGGGSLRSSDGGASYSGGLDDVGLDERTKIERKIEQIKERLSRISLALYAQKKLEQLQSKLLELDLGIIVEPSPKSAVLNNIRKTGPLIREVMSAPRGIAHMIKNTFGSVDNIPGNVSSDAANIGHSTFYSDASNNDSTKRLKNVAHFRMSDLEDRDATSSPTKRGHKRTETLPAMAFDLDALLASPFPQSEALQRREPQVKFSSVDNVAELRNDLQMLKAQNQALVEQLNKLQVSFASEVSFQQLYLYYGRLTLISFLVESTQNKSEFKYFNNALHEERIKAQVR</sequence>
<keyword evidence="3" id="KW-0812">Transmembrane</keyword>
<keyword evidence="5 7" id="KW-0175">Coiled coil</keyword>
<evidence type="ECO:0000256" key="4">
    <source>
        <dbReference type="ARBA" id="ARBA00022989"/>
    </source>
</evidence>
<proteinExistence type="inferred from homology"/>
<accession>A0A3P7MS39</accession>
<reference evidence="8 9" key="1">
    <citation type="submission" date="2018-11" db="EMBL/GenBank/DDBJ databases">
        <authorList>
            <consortium name="Pathogen Informatics"/>
        </authorList>
    </citation>
    <scope>NUCLEOTIDE SEQUENCE [LARGE SCALE GENOMIC DNA]</scope>
</reference>
<evidence type="ECO:0000256" key="6">
    <source>
        <dbReference type="ARBA" id="ARBA00023136"/>
    </source>
</evidence>
<comment type="similarity">
    <text evidence="2">Belongs to the TEX28 family.</text>
</comment>
<dbReference type="EMBL" id="UYRT01084994">
    <property type="protein sequence ID" value="VDN29550.1"/>
    <property type="molecule type" value="Genomic_DNA"/>
</dbReference>
<dbReference type="PANTHER" id="PTHR17613:SF14">
    <property type="entry name" value="DEMENTIN, ISOFORM H"/>
    <property type="match status" value="1"/>
</dbReference>
<evidence type="ECO:0000256" key="5">
    <source>
        <dbReference type="ARBA" id="ARBA00023054"/>
    </source>
</evidence>